<protein>
    <recommendedName>
        <fullName evidence="3">Tesmin/TSO1-like CXC domain-containing protein</fullName>
    </recommendedName>
</protein>
<name>A0A6A6QZE5_9PEZI</name>
<keyword evidence="2" id="KW-1185">Reference proteome</keyword>
<proteinExistence type="predicted"/>
<dbReference type="AlphaFoldDB" id="A0A6A6QZE5"/>
<evidence type="ECO:0008006" key="3">
    <source>
        <dbReference type="Google" id="ProtNLM"/>
    </source>
</evidence>
<organism evidence="1 2">
    <name type="scientific">Lophium mytilinum</name>
    <dbReference type="NCBI Taxonomy" id="390894"/>
    <lineage>
        <taxon>Eukaryota</taxon>
        <taxon>Fungi</taxon>
        <taxon>Dikarya</taxon>
        <taxon>Ascomycota</taxon>
        <taxon>Pezizomycotina</taxon>
        <taxon>Dothideomycetes</taxon>
        <taxon>Pleosporomycetidae</taxon>
        <taxon>Mytilinidiales</taxon>
        <taxon>Mytilinidiaceae</taxon>
        <taxon>Lophium</taxon>
    </lineage>
</organism>
<dbReference type="EMBL" id="MU004186">
    <property type="protein sequence ID" value="KAF2497825.1"/>
    <property type="molecule type" value="Genomic_DNA"/>
</dbReference>
<accession>A0A6A6QZE5</accession>
<evidence type="ECO:0000313" key="2">
    <source>
        <dbReference type="Proteomes" id="UP000799750"/>
    </source>
</evidence>
<sequence length="212" mass="23632">MRRNRNTLTCSCTTGCTTRCSCFKNRAGCGGKCTCTSCANVLNRLPAFFGEEGVTASPCFVDWIKKTDKKVDLTDSEFVELIRSTIFQVRKGDMVKPPQDDIFEEGMIGSLHELADAWVDPGATPQMKEDAMRAILREGLGVESEGFRMYYYSFCRNTSVQDDCTSHCATCGDCMDWREWHCNTCKKCTYGVSLPCKCGGVSSMYHSCHQGD</sequence>
<dbReference type="Proteomes" id="UP000799750">
    <property type="component" value="Unassembled WGS sequence"/>
</dbReference>
<gene>
    <name evidence="1" type="ORF">BU16DRAFT_326169</name>
</gene>
<dbReference type="OrthoDB" id="10012048at2759"/>
<evidence type="ECO:0000313" key="1">
    <source>
        <dbReference type="EMBL" id="KAF2497825.1"/>
    </source>
</evidence>
<reference evidence="1" key="1">
    <citation type="journal article" date="2020" name="Stud. Mycol.">
        <title>101 Dothideomycetes genomes: a test case for predicting lifestyles and emergence of pathogens.</title>
        <authorList>
            <person name="Haridas S."/>
            <person name="Albert R."/>
            <person name="Binder M."/>
            <person name="Bloem J."/>
            <person name="Labutti K."/>
            <person name="Salamov A."/>
            <person name="Andreopoulos B."/>
            <person name="Baker S."/>
            <person name="Barry K."/>
            <person name="Bills G."/>
            <person name="Bluhm B."/>
            <person name="Cannon C."/>
            <person name="Castanera R."/>
            <person name="Culley D."/>
            <person name="Daum C."/>
            <person name="Ezra D."/>
            <person name="Gonzalez J."/>
            <person name="Henrissat B."/>
            <person name="Kuo A."/>
            <person name="Liang C."/>
            <person name="Lipzen A."/>
            <person name="Lutzoni F."/>
            <person name="Magnuson J."/>
            <person name="Mondo S."/>
            <person name="Nolan M."/>
            <person name="Ohm R."/>
            <person name="Pangilinan J."/>
            <person name="Park H.-J."/>
            <person name="Ramirez L."/>
            <person name="Alfaro M."/>
            <person name="Sun H."/>
            <person name="Tritt A."/>
            <person name="Yoshinaga Y."/>
            <person name="Zwiers L.-H."/>
            <person name="Turgeon B."/>
            <person name="Goodwin S."/>
            <person name="Spatafora J."/>
            <person name="Crous P."/>
            <person name="Grigoriev I."/>
        </authorList>
    </citation>
    <scope>NUCLEOTIDE SEQUENCE</scope>
    <source>
        <strain evidence="1">CBS 269.34</strain>
    </source>
</reference>